<dbReference type="EMBL" id="JANPWB010000010">
    <property type="protein sequence ID" value="KAJ1134112.1"/>
    <property type="molecule type" value="Genomic_DNA"/>
</dbReference>
<reference evidence="2" key="1">
    <citation type="journal article" date="2022" name="bioRxiv">
        <title>Sequencing and chromosome-scale assembly of the giantPleurodeles waltlgenome.</title>
        <authorList>
            <person name="Brown T."/>
            <person name="Elewa A."/>
            <person name="Iarovenko S."/>
            <person name="Subramanian E."/>
            <person name="Araus A.J."/>
            <person name="Petzold A."/>
            <person name="Susuki M."/>
            <person name="Suzuki K.-i.T."/>
            <person name="Hayashi T."/>
            <person name="Toyoda A."/>
            <person name="Oliveira C."/>
            <person name="Osipova E."/>
            <person name="Leigh N.D."/>
            <person name="Simon A."/>
            <person name="Yun M.H."/>
        </authorList>
    </citation>
    <scope>NUCLEOTIDE SEQUENCE</scope>
    <source>
        <strain evidence="2">20211129_DDA</strain>
        <tissue evidence="2">Liver</tissue>
    </source>
</reference>
<accession>A0AAV7Q0M6</accession>
<evidence type="ECO:0000313" key="2">
    <source>
        <dbReference type="EMBL" id="KAJ1134112.1"/>
    </source>
</evidence>
<proteinExistence type="predicted"/>
<dbReference type="Proteomes" id="UP001066276">
    <property type="component" value="Chromosome 6"/>
</dbReference>
<gene>
    <name evidence="2" type="ORF">NDU88_000576</name>
</gene>
<evidence type="ECO:0000256" key="1">
    <source>
        <dbReference type="SAM" id="MobiDB-lite"/>
    </source>
</evidence>
<dbReference type="AlphaFoldDB" id="A0AAV7Q0M6"/>
<keyword evidence="3" id="KW-1185">Reference proteome</keyword>
<protein>
    <submittedName>
        <fullName evidence="2">Uncharacterized protein</fullName>
    </submittedName>
</protein>
<organism evidence="2 3">
    <name type="scientific">Pleurodeles waltl</name>
    <name type="common">Iberian ribbed newt</name>
    <dbReference type="NCBI Taxonomy" id="8319"/>
    <lineage>
        <taxon>Eukaryota</taxon>
        <taxon>Metazoa</taxon>
        <taxon>Chordata</taxon>
        <taxon>Craniata</taxon>
        <taxon>Vertebrata</taxon>
        <taxon>Euteleostomi</taxon>
        <taxon>Amphibia</taxon>
        <taxon>Batrachia</taxon>
        <taxon>Caudata</taxon>
        <taxon>Salamandroidea</taxon>
        <taxon>Salamandridae</taxon>
        <taxon>Pleurodelinae</taxon>
        <taxon>Pleurodeles</taxon>
    </lineage>
</organism>
<evidence type="ECO:0000313" key="3">
    <source>
        <dbReference type="Proteomes" id="UP001066276"/>
    </source>
</evidence>
<feature type="region of interest" description="Disordered" evidence="1">
    <location>
        <begin position="72"/>
        <end position="109"/>
    </location>
</feature>
<comment type="caution">
    <text evidence="2">The sequence shown here is derived from an EMBL/GenBank/DDBJ whole genome shotgun (WGS) entry which is preliminary data.</text>
</comment>
<sequence>MEGAEGARVPLACSSVGTGSRSDGGPGWWLPRWPGLAVLAEPARFPPARGVCAQRRSALSSSLVNMRLYDRGTDINTGREAGREERGTPARGSARNPSPVPAAGEHFPR</sequence>
<name>A0AAV7Q0M6_PLEWA</name>
<feature type="region of interest" description="Disordered" evidence="1">
    <location>
        <begin position="1"/>
        <end position="27"/>
    </location>
</feature>